<keyword evidence="2" id="KW-1185">Reference proteome</keyword>
<evidence type="ECO:0000313" key="2">
    <source>
        <dbReference type="Proteomes" id="UP001442364"/>
    </source>
</evidence>
<evidence type="ECO:0000313" key="1">
    <source>
        <dbReference type="EMBL" id="MEQ2379179.1"/>
    </source>
</evidence>
<organism evidence="1 2">
    <name type="scientific">[Lactobacillus] rogosae</name>
    <dbReference type="NCBI Taxonomy" id="706562"/>
    <lineage>
        <taxon>Bacteria</taxon>
        <taxon>Bacillati</taxon>
        <taxon>Bacillota</taxon>
        <taxon>Clostridia</taxon>
        <taxon>Lachnospirales</taxon>
        <taxon>Lachnospiraceae</taxon>
        <taxon>Lachnospira</taxon>
    </lineage>
</organism>
<gene>
    <name evidence="1" type="ORF">WMO14_04705</name>
</gene>
<dbReference type="EMBL" id="JBBMER010000003">
    <property type="protein sequence ID" value="MEQ2379179.1"/>
    <property type="molecule type" value="Genomic_DNA"/>
</dbReference>
<proteinExistence type="predicted"/>
<name>A0ABV1BUL7_9FIRM</name>
<dbReference type="Proteomes" id="UP001442364">
    <property type="component" value="Unassembled WGS sequence"/>
</dbReference>
<comment type="caution">
    <text evidence="1">The sequence shown here is derived from an EMBL/GenBank/DDBJ whole genome shotgun (WGS) entry which is preliminary data.</text>
</comment>
<dbReference type="RefSeq" id="WP_022501199.1">
    <property type="nucleotide sequence ID" value="NZ_DAWDAH010000001.1"/>
</dbReference>
<reference evidence="1 2" key="1">
    <citation type="submission" date="2024-03" db="EMBL/GenBank/DDBJ databases">
        <title>Human intestinal bacterial collection.</title>
        <authorList>
            <person name="Pauvert C."/>
            <person name="Hitch T.C.A."/>
            <person name="Clavel T."/>
        </authorList>
    </citation>
    <scope>NUCLEOTIDE SEQUENCE [LARGE SCALE GENOMIC DNA]</scope>
    <source>
        <strain evidence="1 2">CLA-AA-H255</strain>
    </source>
</reference>
<accession>A0ABV1BUL7</accession>
<sequence length="128" mass="14961">MDELKCNNCKYKTNVSNTEETGTAICSYPQGEWFVVNVEDSCHYIPEKKELTCGDCSRLNEDTGCFACQETDSAMYNGHLCIGFIDKREEEFNSILMFWKVQGLYDREKINKLLDDFEQSYDRLFNQE</sequence>
<protein>
    <submittedName>
        <fullName evidence="1">Uncharacterized protein</fullName>
    </submittedName>
</protein>